<dbReference type="AlphaFoldDB" id="F9GDC0"/>
<name>F9GDC0_FUSOF</name>
<dbReference type="EMBL" id="AFQF01005409">
    <property type="protein sequence ID" value="EGU72838.1"/>
    <property type="molecule type" value="Genomic_DNA"/>
</dbReference>
<accession>F9GDC0</accession>
<gene>
    <name evidence="1" type="ORF">FOXB_16654</name>
</gene>
<reference evidence="1" key="1">
    <citation type="journal article" date="2012" name="Mol. Plant Microbe Interact.">
        <title>A highly conserved effector in Fusarium oxysporum is required for full virulence on Arabidopsis.</title>
        <authorList>
            <person name="Thatcher L.F."/>
            <person name="Gardiner D.M."/>
            <person name="Kazan K."/>
            <person name="Manners J."/>
        </authorList>
    </citation>
    <scope>NUCLEOTIDE SEQUENCE [LARGE SCALE GENOMIC DNA]</scope>
    <source>
        <strain evidence="1">Fo5176</strain>
    </source>
</reference>
<evidence type="ECO:0000313" key="1">
    <source>
        <dbReference type="EMBL" id="EGU72838.1"/>
    </source>
</evidence>
<comment type="caution">
    <text evidence="1">The sequence shown here is derived from an EMBL/GenBank/DDBJ whole genome shotgun (WGS) entry which is preliminary data.</text>
</comment>
<protein>
    <recommendedName>
        <fullName evidence="2">Reverse transcriptase Ty1/copia-type domain-containing protein</fullName>
    </recommendedName>
</protein>
<dbReference type="OrthoDB" id="5078483at2759"/>
<dbReference type="STRING" id="660025.F9GDC0"/>
<sequence>MPPLPRSHSDLINHPMGILFEEAETAHLRSHDEMESWSEIPRDDPRTKGNQILDCMWVYVYKFGKHGRFQKCKARLVVRGDQKARSIHGETYAATLAGRSLRTLMAIAARFDLELICNAENFKETEVIERGNQKLRVSTRPHEGQGMADYLFDFVLLADEAVLKDIERGEYVVKAVSLRWDDDLGWGWVRIPTGYLLDLWTYLMWNDDRTENCLCFDGSEEDLAHQIWPGDTALHYTGDCSEVRSWRHYSNQNEMY</sequence>
<proteinExistence type="predicted"/>
<organism evidence="1">
    <name type="scientific">Fusarium oxysporum (strain Fo5176)</name>
    <name type="common">Fusarium vascular wilt</name>
    <dbReference type="NCBI Taxonomy" id="660025"/>
    <lineage>
        <taxon>Eukaryota</taxon>
        <taxon>Fungi</taxon>
        <taxon>Dikarya</taxon>
        <taxon>Ascomycota</taxon>
        <taxon>Pezizomycotina</taxon>
        <taxon>Sordariomycetes</taxon>
        <taxon>Hypocreomycetidae</taxon>
        <taxon>Hypocreales</taxon>
        <taxon>Nectriaceae</taxon>
        <taxon>Fusarium</taxon>
        <taxon>Fusarium oxysporum species complex</taxon>
    </lineage>
</organism>
<evidence type="ECO:0008006" key="2">
    <source>
        <dbReference type="Google" id="ProtNLM"/>
    </source>
</evidence>